<dbReference type="CDD" id="cd05243">
    <property type="entry name" value="SDR_a5"/>
    <property type="match status" value="1"/>
</dbReference>
<keyword evidence="3" id="KW-1185">Reference proteome</keyword>
<dbReference type="InterPro" id="IPR036291">
    <property type="entry name" value="NAD(P)-bd_dom_sf"/>
</dbReference>
<name>A0ABY8H755_9MICC</name>
<feature type="domain" description="NAD(P)-binding" evidence="1">
    <location>
        <begin position="8"/>
        <end position="198"/>
    </location>
</feature>
<dbReference type="PANTHER" id="PTHR15020:SF50">
    <property type="entry name" value="UPF0659 PROTEIN YMR090W"/>
    <property type="match status" value="1"/>
</dbReference>
<dbReference type="SUPFAM" id="SSF51735">
    <property type="entry name" value="NAD(P)-binding Rossmann-fold domains"/>
    <property type="match status" value="1"/>
</dbReference>
<evidence type="ECO:0000313" key="3">
    <source>
        <dbReference type="Proteomes" id="UP001219037"/>
    </source>
</evidence>
<dbReference type="InterPro" id="IPR016040">
    <property type="entry name" value="NAD(P)-bd_dom"/>
</dbReference>
<dbReference type="Pfam" id="PF13460">
    <property type="entry name" value="NAD_binding_10"/>
    <property type="match status" value="1"/>
</dbReference>
<evidence type="ECO:0000313" key="2">
    <source>
        <dbReference type="EMBL" id="WFP16483.1"/>
    </source>
</evidence>
<sequence>MADYVIIGGHGKVALRAVPLLVEAGHTVTSVIRNPEHVQEVEATGATALVLDIENATVNDFAEIFVNKDAVIWSAGAGGGSPQRTYAVDRDAARRSIDAARHAGVARYVMVSYAGASLEHGIPEDHSFFPYAQSKAEADAYLRDSGLDYTILGPGKLTLEEPTGRVRIDDGTPAQNENDGRDTSRGNVAASILVALEEDATIGKTINYYDGDTDLREAFAAL</sequence>
<reference evidence="2 3" key="1">
    <citation type="submission" date="2023-04" db="EMBL/GenBank/DDBJ databases">
        <title>Funneling lignin-derived compounds into biodiesel using alkali-halophilic Citricoccus sp. P2.</title>
        <authorList>
            <person name="Luo C.-B."/>
        </authorList>
    </citation>
    <scope>NUCLEOTIDE SEQUENCE [LARGE SCALE GENOMIC DNA]</scope>
    <source>
        <strain evidence="2 3">P2</strain>
    </source>
</reference>
<gene>
    <name evidence="2" type="ORF">P8192_14065</name>
</gene>
<dbReference type="Proteomes" id="UP001219037">
    <property type="component" value="Chromosome"/>
</dbReference>
<dbReference type="EMBL" id="CP121252">
    <property type="protein sequence ID" value="WFP16483.1"/>
    <property type="molecule type" value="Genomic_DNA"/>
</dbReference>
<protein>
    <submittedName>
        <fullName evidence="2">SDR family oxidoreductase</fullName>
    </submittedName>
</protein>
<dbReference type="Gene3D" id="3.40.50.720">
    <property type="entry name" value="NAD(P)-binding Rossmann-like Domain"/>
    <property type="match status" value="1"/>
</dbReference>
<dbReference type="RefSeq" id="WP_278157622.1">
    <property type="nucleotide sequence ID" value="NZ_CP121252.1"/>
</dbReference>
<evidence type="ECO:0000259" key="1">
    <source>
        <dbReference type="Pfam" id="PF13460"/>
    </source>
</evidence>
<accession>A0ABY8H755</accession>
<proteinExistence type="predicted"/>
<organism evidence="2 3">
    <name type="scientific">Citricoccus muralis</name>
    <dbReference type="NCBI Taxonomy" id="169134"/>
    <lineage>
        <taxon>Bacteria</taxon>
        <taxon>Bacillati</taxon>
        <taxon>Actinomycetota</taxon>
        <taxon>Actinomycetes</taxon>
        <taxon>Micrococcales</taxon>
        <taxon>Micrococcaceae</taxon>
        <taxon>Citricoccus</taxon>
    </lineage>
</organism>
<dbReference type="PANTHER" id="PTHR15020">
    <property type="entry name" value="FLAVIN REDUCTASE-RELATED"/>
    <property type="match status" value="1"/>
</dbReference>